<keyword evidence="2" id="KW-1185">Reference proteome</keyword>
<name>A0A4Q7M0H5_9MICO</name>
<sequence length="290" mass="29006">MRASHPSPASAPPAGRARHGAVAAFIAVAGAAALTGCGADAALGGATTSAGVSGATGPAAPADGQATASDAATSRFLACLAAGGVTARNGIPGDPTSDGLVFVQVDPVPLVEGMEGGVITSSAAAGVDPAELPEELRHLVLTTSDESGTWHAAVGAEHFEATGRLSIADVYAACLADHPDFAQAEWETMDEAQWQAFIARTMAAGLDLARAARAEGLAWVADPTPDDAGAITLPQHVTEADLRALLTLAVEGGHDGVWLRMAHDRDTGFDVAAVFGQVVGDDPGITLSFG</sequence>
<evidence type="ECO:0000313" key="2">
    <source>
        <dbReference type="Proteomes" id="UP000293852"/>
    </source>
</evidence>
<dbReference type="Proteomes" id="UP000293852">
    <property type="component" value="Unassembled WGS sequence"/>
</dbReference>
<organism evidence="1 2">
    <name type="scientific">Xylanimonas ulmi</name>
    <dbReference type="NCBI Taxonomy" id="228973"/>
    <lineage>
        <taxon>Bacteria</taxon>
        <taxon>Bacillati</taxon>
        <taxon>Actinomycetota</taxon>
        <taxon>Actinomycetes</taxon>
        <taxon>Micrococcales</taxon>
        <taxon>Promicromonosporaceae</taxon>
        <taxon>Xylanimonas</taxon>
    </lineage>
</organism>
<dbReference type="AlphaFoldDB" id="A0A4Q7M0H5"/>
<accession>A0A4Q7M0H5</accession>
<reference evidence="1 2" key="1">
    <citation type="submission" date="2019-02" db="EMBL/GenBank/DDBJ databases">
        <title>Sequencing the genomes of 1000 actinobacteria strains.</title>
        <authorList>
            <person name="Klenk H.-P."/>
        </authorList>
    </citation>
    <scope>NUCLEOTIDE SEQUENCE [LARGE SCALE GENOMIC DNA]</scope>
    <source>
        <strain evidence="1 2">DSM 16932</strain>
    </source>
</reference>
<evidence type="ECO:0000313" key="1">
    <source>
        <dbReference type="EMBL" id="RZS60373.1"/>
    </source>
</evidence>
<dbReference type="RefSeq" id="WP_130412236.1">
    <property type="nucleotide sequence ID" value="NZ_SGWX01000001.1"/>
</dbReference>
<protein>
    <submittedName>
        <fullName evidence="1">Uncharacterized protein</fullName>
    </submittedName>
</protein>
<comment type="caution">
    <text evidence="1">The sequence shown here is derived from an EMBL/GenBank/DDBJ whole genome shotgun (WGS) entry which is preliminary data.</text>
</comment>
<dbReference type="EMBL" id="SGWX01000001">
    <property type="protein sequence ID" value="RZS60373.1"/>
    <property type="molecule type" value="Genomic_DNA"/>
</dbReference>
<gene>
    <name evidence="1" type="ORF">EV386_0628</name>
</gene>
<proteinExistence type="predicted"/>